<keyword evidence="4" id="KW-0862">Zinc</keyword>
<dbReference type="InterPro" id="IPR001279">
    <property type="entry name" value="Metallo-B-lactamas"/>
</dbReference>
<evidence type="ECO:0000256" key="3">
    <source>
        <dbReference type="ARBA" id="ARBA00022801"/>
    </source>
</evidence>
<proteinExistence type="predicted"/>
<reference evidence="7 8" key="1">
    <citation type="submission" date="2018-10" db="EMBL/GenBank/DDBJ databases">
        <title>Sequencing the genomes of 1000 actinobacteria strains.</title>
        <authorList>
            <person name="Klenk H.-P."/>
        </authorList>
    </citation>
    <scope>NUCLEOTIDE SEQUENCE [LARGE SCALE GENOMIC DNA]</scope>
    <source>
        <strain evidence="7 8">DSM 44267</strain>
    </source>
</reference>
<evidence type="ECO:0000256" key="2">
    <source>
        <dbReference type="ARBA" id="ARBA00022723"/>
    </source>
</evidence>
<name>A0A495XWZ5_9MICO</name>
<evidence type="ECO:0000256" key="5">
    <source>
        <dbReference type="SAM" id="MobiDB-lite"/>
    </source>
</evidence>
<gene>
    <name evidence="7" type="ORF">DFJ68_1372</name>
</gene>
<dbReference type="AlphaFoldDB" id="A0A495XWZ5"/>
<accession>A0A495XWZ5</accession>
<sequence length="233" mass="24816">MLTVAFPARAFDTNCYVVATGPGEECLVVDPGVGIEDTLRDVLEQHRLRPAAVLLTHGHLDHVYSVTPVCGSDTAAYIHADDRYRLTDLLAQTNPGLVAMFEQQFGARATWTDPTDVVEITDGTRLSLAGLDVDVLHAPGHTEGSVMFGLGGIPDGVSGQVDVDRTMVSGDVVFAGSIGRTDLPGGSHEAMQRSLRDVVLPLPDTTLVLPGHGPATTMAHERRTNPYLKDLPA</sequence>
<feature type="region of interest" description="Disordered" evidence="5">
    <location>
        <begin position="210"/>
        <end position="233"/>
    </location>
</feature>
<dbReference type="SMART" id="SM00849">
    <property type="entry name" value="Lactamase_B"/>
    <property type="match status" value="1"/>
</dbReference>
<dbReference type="InterPro" id="IPR036866">
    <property type="entry name" value="RibonucZ/Hydroxyglut_hydro"/>
</dbReference>
<dbReference type="InterPro" id="IPR051453">
    <property type="entry name" value="MBL_Glyoxalase_II"/>
</dbReference>
<organism evidence="7 8">
    <name type="scientific">Terracoccus luteus</name>
    <dbReference type="NCBI Taxonomy" id="53356"/>
    <lineage>
        <taxon>Bacteria</taxon>
        <taxon>Bacillati</taxon>
        <taxon>Actinomycetota</taxon>
        <taxon>Actinomycetes</taxon>
        <taxon>Micrococcales</taxon>
        <taxon>Intrasporangiaceae</taxon>
        <taxon>Terracoccus</taxon>
    </lineage>
</organism>
<dbReference type="OrthoDB" id="2971563at2"/>
<comment type="cofactor">
    <cofactor evidence="1">
        <name>Zn(2+)</name>
        <dbReference type="ChEBI" id="CHEBI:29105"/>
    </cofactor>
</comment>
<dbReference type="PANTHER" id="PTHR46233">
    <property type="entry name" value="HYDROXYACYLGLUTATHIONE HYDROLASE GLOC"/>
    <property type="match status" value="1"/>
</dbReference>
<evidence type="ECO:0000256" key="4">
    <source>
        <dbReference type="ARBA" id="ARBA00022833"/>
    </source>
</evidence>
<dbReference type="RefSeq" id="WP_121032109.1">
    <property type="nucleotide sequence ID" value="NZ_RBXT01000001.1"/>
</dbReference>
<dbReference type="GO" id="GO:0046872">
    <property type="term" value="F:metal ion binding"/>
    <property type="evidence" value="ECO:0007669"/>
    <property type="project" value="UniProtKB-KW"/>
</dbReference>
<feature type="domain" description="Metallo-beta-lactamase" evidence="6">
    <location>
        <begin position="12"/>
        <end position="212"/>
    </location>
</feature>
<protein>
    <submittedName>
        <fullName evidence="7">Glyoxylase-like metal-dependent hydrolase (Beta-lactamase superfamily II)</fullName>
    </submittedName>
</protein>
<dbReference type="Proteomes" id="UP000278440">
    <property type="component" value="Unassembled WGS sequence"/>
</dbReference>
<evidence type="ECO:0000259" key="6">
    <source>
        <dbReference type="SMART" id="SM00849"/>
    </source>
</evidence>
<dbReference type="PANTHER" id="PTHR46233:SF3">
    <property type="entry name" value="HYDROXYACYLGLUTATHIONE HYDROLASE GLOC"/>
    <property type="match status" value="1"/>
</dbReference>
<dbReference type="GO" id="GO:0016787">
    <property type="term" value="F:hydrolase activity"/>
    <property type="evidence" value="ECO:0007669"/>
    <property type="project" value="UniProtKB-KW"/>
</dbReference>
<dbReference type="Pfam" id="PF00753">
    <property type="entry name" value="Lactamase_B"/>
    <property type="match status" value="1"/>
</dbReference>
<keyword evidence="3 7" id="KW-0378">Hydrolase</keyword>
<evidence type="ECO:0000256" key="1">
    <source>
        <dbReference type="ARBA" id="ARBA00001947"/>
    </source>
</evidence>
<dbReference type="Gene3D" id="3.60.15.10">
    <property type="entry name" value="Ribonuclease Z/Hydroxyacylglutathione hydrolase-like"/>
    <property type="match status" value="1"/>
</dbReference>
<evidence type="ECO:0000313" key="7">
    <source>
        <dbReference type="EMBL" id="RKT77939.1"/>
    </source>
</evidence>
<dbReference type="EMBL" id="RBXT01000001">
    <property type="protein sequence ID" value="RKT77939.1"/>
    <property type="molecule type" value="Genomic_DNA"/>
</dbReference>
<dbReference type="SUPFAM" id="SSF56281">
    <property type="entry name" value="Metallo-hydrolase/oxidoreductase"/>
    <property type="match status" value="1"/>
</dbReference>
<comment type="caution">
    <text evidence="7">The sequence shown here is derived from an EMBL/GenBank/DDBJ whole genome shotgun (WGS) entry which is preliminary data.</text>
</comment>
<keyword evidence="2" id="KW-0479">Metal-binding</keyword>
<keyword evidence="8" id="KW-1185">Reference proteome</keyword>
<dbReference type="CDD" id="cd06262">
    <property type="entry name" value="metallo-hydrolase-like_MBL-fold"/>
    <property type="match status" value="1"/>
</dbReference>
<evidence type="ECO:0000313" key="8">
    <source>
        <dbReference type="Proteomes" id="UP000278440"/>
    </source>
</evidence>